<evidence type="ECO:0000313" key="1">
    <source>
        <dbReference type="EMBL" id="KAJ0051333.1"/>
    </source>
</evidence>
<sequence length="146" mass="16377">MHWQWEKHGTCSSPVTGDEYSYFLTTLNVYFKYNVTKVLNEAGYFPSNTEKYPRGGIVSAIQNAFHTTPKLVCSKGDVEELHLCFYKDFKLRDCAASKSSCPKYVSLPAYSSRGKFLQFVGLHGDDAAIPCIHPLGSCQSVRVHVL</sequence>
<comment type="caution">
    <text evidence="1">The sequence shown here is derived from an EMBL/GenBank/DDBJ whole genome shotgun (WGS) entry which is preliminary data.</text>
</comment>
<proteinExistence type="predicted"/>
<organism evidence="1 2">
    <name type="scientific">Pistacia integerrima</name>
    <dbReference type="NCBI Taxonomy" id="434235"/>
    <lineage>
        <taxon>Eukaryota</taxon>
        <taxon>Viridiplantae</taxon>
        <taxon>Streptophyta</taxon>
        <taxon>Embryophyta</taxon>
        <taxon>Tracheophyta</taxon>
        <taxon>Spermatophyta</taxon>
        <taxon>Magnoliopsida</taxon>
        <taxon>eudicotyledons</taxon>
        <taxon>Gunneridae</taxon>
        <taxon>Pentapetalae</taxon>
        <taxon>rosids</taxon>
        <taxon>malvids</taxon>
        <taxon>Sapindales</taxon>
        <taxon>Anacardiaceae</taxon>
        <taxon>Pistacia</taxon>
    </lineage>
</organism>
<evidence type="ECO:0000313" key="2">
    <source>
        <dbReference type="Proteomes" id="UP001163603"/>
    </source>
</evidence>
<name>A0ACC0ZFB2_9ROSI</name>
<accession>A0ACC0ZFB2</accession>
<protein>
    <submittedName>
        <fullName evidence="1">Uncharacterized protein</fullName>
    </submittedName>
</protein>
<dbReference type="Proteomes" id="UP001163603">
    <property type="component" value="Chromosome 1"/>
</dbReference>
<dbReference type="EMBL" id="CM047736">
    <property type="protein sequence ID" value="KAJ0051333.1"/>
    <property type="molecule type" value="Genomic_DNA"/>
</dbReference>
<keyword evidence="2" id="KW-1185">Reference proteome</keyword>
<gene>
    <name evidence="1" type="ORF">Pint_03141</name>
</gene>
<reference evidence="2" key="1">
    <citation type="journal article" date="2023" name="G3 (Bethesda)">
        <title>Genome assembly and association tests identify interacting loci associated with vigor, precocity, and sex in interspecific pistachio rootstocks.</title>
        <authorList>
            <person name="Palmer W."/>
            <person name="Jacygrad E."/>
            <person name="Sagayaradj S."/>
            <person name="Cavanaugh K."/>
            <person name="Han R."/>
            <person name="Bertier L."/>
            <person name="Beede B."/>
            <person name="Kafkas S."/>
            <person name="Golino D."/>
            <person name="Preece J."/>
            <person name="Michelmore R."/>
        </authorList>
    </citation>
    <scope>NUCLEOTIDE SEQUENCE [LARGE SCALE GENOMIC DNA]</scope>
</reference>